<dbReference type="PIRSF" id="PIRSF017082">
    <property type="entry name" value="YflP"/>
    <property type="match status" value="1"/>
</dbReference>
<accession>A0A437LX73</accession>
<keyword evidence="4" id="KW-1185">Reference proteome</keyword>
<dbReference type="InterPro" id="IPR005064">
    <property type="entry name" value="BUG"/>
</dbReference>
<organism evidence="3 4">
    <name type="scientific">Rhodovarius crocodyli</name>
    <dbReference type="NCBI Taxonomy" id="1979269"/>
    <lineage>
        <taxon>Bacteria</taxon>
        <taxon>Pseudomonadati</taxon>
        <taxon>Pseudomonadota</taxon>
        <taxon>Alphaproteobacteria</taxon>
        <taxon>Acetobacterales</taxon>
        <taxon>Roseomonadaceae</taxon>
        <taxon>Rhodovarius</taxon>
    </lineage>
</organism>
<dbReference type="OrthoDB" id="7252243at2"/>
<dbReference type="InterPro" id="IPR006311">
    <property type="entry name" value="TAT_signal"/>
</dbReference>
<dbReference type="PROSITE" id="PS51318">
    <property type="entry name" value="TAT"/>
    <property type="match status" value="1"/>
</dbReference>
<evidence type="ECO:0000256" key="2">
    <source>
        <dbReference type="SAM" id="SignalP"/>
    </source>
</evidence>
<protein>
    <submittedName>
        <fullName evidence="3">Tripartite tricarboxylate transporter substrate binding protein</fullName>
    </submittedName>
</protein>
<dbReference type="PANTHER" id="PTHR42928:SF5">
    <property type="entry name" value="BLR1237 PROTEIN"/>
    <property type="match status" value="1"/>
</dbReference>
<feature type="chain" id="PRO_5019391404" evidence="2">
    <location>
        <begin position="30"/>
        <end position="329"/>
    </location>
</feature>
<dbReference type="AlphaFoldDB" id="A0A437LX73"/>
<dbReference type="Gene3D" id="3.40.190.150">
    <property type="entry name" value="Bordetella uptake gene, domain 1"/>
    <property type="match status" value="1"/>
</dbReference>
<dbReference type="SUPFAM" id="SSF53850">
    <property type="entry name" value="Periplasmic binding protein-like II"/>
    <property type="match status" value="1"/>
</dbReference>
<keyword evidence="2" id="KW-0732">Signal</keyword>
<comment type="caution">
    <text evidence="3">The sequence shown here is derived from an EMBL/GenBank/DDBJ whole genome shotgun (WGS) entry which is preliminary data.</text>
</comment>
<reference evidence="3 4" key="1">
    <citation type="submission" date="2019-01" db="EMBL/GenBank/DDBJ databases">
        <authorList>
            <person name="Chen W.-M."/>
        </authorList>
    </citation>
    <scope>NUCLEOTIDE SEQUENCE [LARGE SCALE GENOMIC DNA]</scope>
    <source>
        <strain evidence="3 4">CCP-6</strain>
    </source>
</reference>
<evidence type="ECO:0000313" key="3">
    <source>
        <dbReference type="EMBL" id="RVT89991.1"/>
    </source>
</evidence>
<dbReference type="Proteomes" id="UP000282957">
    <property type="component" value="Unassembled WGS sequence"/>
</dbReference>
<evidence type="ECO:0000313" key="4">
    <source>
        <dbReference type="Proteomes" id="UP000282957"/>
    </source>
</evidence>
<dbReference type="EMBL" id="SACL01000015">
    <property type="protein sequence ID" value="RVT89991.1"/>
    <property type="molecule type" value="Genomic_DNA"/>
</dbReference>
<dbReference type="PANTHER" id="PTHR42928">
    <property type="entry name" value="TRICARBOXYLATE-BINDING PROTEIN"/>
    <property type="match status" value="1"/>
</dbReference>
<dbReference type="InterPro" id="IPR042100">
    <property type="entry name" value="Bug_dom1"/>
</dbReference>
<dbReference type="CDD" id="cd07012">
    <property type="entry name" value="PBP2_Bug_TTT"/>
    <property type="match status" value="1"/>
</dbReference>
<evidence type="ECO:0000256" key="1">
    <source>
        <dbReference type="ARBA" id="ARBA00006987"/>
    </source>
</evidence>
<comment type="similarity">
    <text evidence="1">Belongs to the UPF0065 (bug) family.</text>
</comment>
<dbReference type="Pfam" id="PF03401">
    <property type="entry name" value="TctC"/>
    <property type="match status" value="1"/>
</dbReference>
<gene>
    <name evidence="3" type="ORF">EOD42_24175</name>
</gene>
<proteinExistence type="inferred from homology"/>
<name>A0A437LX73_9PROT</name>
<sequence>MPMLPRRSLFAHGAALATGVLAAPRLALAAFPDRPVTMIVPYAPGGSADVLGRVVASEMSKVLGQTVVVELRAGAGGHIGGAYVANTARADGYTFLLASNSNATGPSLQNLSYDPIGGLTPLGGIGAVPMMCVVSPEAPWQTFQELLADARRRPGALNYGSSGIGTASHLAGELLSAATGATFTHVPYRGSGAVYPDLIGQRISFLLDAMGSSSGQARSGAVRALAVSSTARSAAFPNVPTIIEAGVPDYEFSTWLGFFTRTGTPSDAFARLEEANIKAIATPEVQEKLAQTGAQPLPTSAAPFGEYFRRQVATWKGLVDSGKLQRIDS</sequence>
<feature type="signal peptide" evidence="2">
    <location>
        <begin position="1"/>
        <end position="29"/>
    </location>
</feature>
<dbReference type="Gene3D" id="3.40.190.10">
    <property type="entry name" value="Periplasmic binding protein-like II"/>
    <property type="match status" value="1"/>
</dbReference>